<dbReference type="Pfam" id="PF13195">
    <property type="entry name" value="DUF4011"/>
    <property type="match status" value="1"/>
</dbReference>
<name>A0A1V1P5N6_9BACT</name>
<dbReference type="EMBL" id="ATBP01000468">
    <property type="protein sequence ID" value="ETR70192.1"/>
    <property type="molecule type" value="Genomic_DNA"/>
</dbReference>
<proteinExistence type="predicted"/>
<accession>A0A1V1P5N6</accession>
<dbReference type="AlphaFoldDB" id="A0A1V1P5N6"/>
<comment type="caution">
    <text evidence="1">The sequence shown here is derived from an EMBL/GenBank/DDBJ whole genome shotgun (WGS) entry which is preliminary data.</text>
</comment>
<organism evidence="1 2">
    <name type="scientific">Candidatus Magnetoglobus multicellularis str. Araruama</name>
    <dbReference type="NCBI Taxonomy" id="890399"/>
    <lineage>
        <taxon>Bacteria</taxon>
        <taxon>Pseudomonadati</taxon>
        <taxon>Thermodesulfobacteriota</taxon>
        <taxon>Desulfobacteria</taxon>
        <taxon>Desulfobacterales</taxon>
        <taxon>Desulfobacteraceae</taxon>
        <taxon>Candidatus Magnetoglobus</taxon>
    </lineage>
</organism>
<evidence type="ECO:0008006" key="3">
    <source>
        <dbReference type="Google" id="ProtNLM"/>
    </source>
</evidence>
<protein>
    <recommendedName>
        <fullName evidence="3">DUF4011 domain-containing protein</fullName>
    </recommendedName>
</protein>
<dbReference type="InterPro" id="IPR025103">
    <property type="entry name" value="DUF4011"/>
</dbReference>
<reference evidence="2" key="1">
    <citation type="submission" date="2012-11" db="EMBL/GenBank/DDBJ databases">
        <authorList>
            <person name="Lucero-Rivera Y.E."/>
            <person name="Tovar-Ramirez D."/>
        </authorList>
    </citation>
    <scope>NUCLEOTIDE SEQUENCE [LARGE SCALE GENOMIC DNA]</scope>
    <source>
        <strain evidence="2">Araruama</strain>
    </source>
</reference>
<gene>
    <name evidence="1" type="ORF">OMM_03417</name>
</gene>
<sequence length="197" mass="22976">MKSIQSLDKIRKKLLELSTRNRLINFRHTKSNCLRIVNELPDKLAKQFIAEKELRFHPIPEPSQMELIKKGYLQKNSSGKLISIKNEPSADEWAEIIFGKMPFQIPVSKDQIVAIDKPELSIQTILYPYELETRLRYLWQKSKSAIEETGINILYMAFGFLEWFDTSDKSKTRLAPLYLIPVQLEKGRLNKSTSTIY</sequence>
<dbReference type="Proteomes" id="UP000189670">
    <property type="component" value="Unassembled WGS sequence"/>
</dbReference>
<evidence type="ECO:0000313" key="1">
    <source>
        <dbReference type="EMBL" id="ETR70192.1"/>
    </source>
</evidence>
<evidence type="ECO:0000313" key="2">
    <source>
        <dbReference type="Proteomes" id="UP000189670"/>
    </source>
</evidence>